<dbReference type="InterPro" id="IPR057425">
    <property type="entry name" value="DUF2921_N"/>
</dbReference>
<dbReference type="Proteomes" id="UP000467840">
    <property type="component" value="Chromosome 15"/>
</dbReference>
<evidence type="ECO:0000313" key="14">
    <source>
        <dbReference type="Proteomes" id="UP000467840"/>
    </source>
</evidence>
<dbReference type="AlphaFoldDB" id="A0A6A6MM54"/>
<evidence type="ECO:0000259" key="11">
    <source>
        <dbReference type="Pfam" id="PF11145"/>
    </source>
</evidence>
<dbReference type="InterPro" id="IPR021319">
    <property type="entry name" value="DUF2921"/>
</dbReference>
<evidence type="ECO:0000256" key="5">
    <source>
        <dbReference type="ARBA" id="ARBA00022679"/>
    </source>
</evidence>
<dbReference type="GO" id="GO:0061630">
    <property type="term" value="F:ubiquitin protein ligase activity"/>
    <property type="evidence" value="ECO:0007669"/>
    <property type="project" value="UniProtKB-EC"/>
</dbReference>
<dbReference type="PANTHER" id="PTHR33389:SF18">
    <property type="entry name" value="OS01G0677900 PROTEIN"/>
    <property type="match status" value="1"/>
</dbReference>
<feature type="domain" description="SWEET-like" evidence="11">
    <location>
        <begin position="573"/>
        <end position="817"/>
    </location>
</feature>
<comment type="caution">
    <text evidence="13">The sequence shown here is derived from an EMBL/GenBank/DDBJ whole genome shotgun (WGS) entry which is preliminary data.</text>
</comment>
<evidence type="ECO:0000256" key="6">
    <source>
        <dbReference type="ARBA" id="ARBA00022692"/>
    </source>
</evidence>
<feature type="domain" description="DUF2921" evidence="12">
    <location>
        <begin position="215"/>
        <end position="353"/>
    </location>
</feature>
<feature type="transmembrane region" description="Helical" evidence="10">
    <location>
        <begin position="700"/>
        <end position="721"/>
    </location>
</feature>
<dbReference type="EC" id="2.3.2.27" evidence="4"/>
<feature type="transmembrane region" description="Helical" evidence="10">
    <location>
        <begin position="786"/>
        <end position="806"/>
    </location>
</feature>
<feature type="transmembrane region" description="Helical" evidence="10">
    <location>
        <begin position="755"/>
        <end position="774"/>
    </location>
</feature>
<dbReference type="Pfam" id="PF25333">
    <property type="entry name" value="DUF2921_N"/>
    <property type="match status" value="3"/>
</dbReference>
<keyword evidence="14" id="KW-1185">Reference proteome</keyword>
<feature type="domain" description="DUF2921" evidence="12">
    <location>
        <begin position="378"/>
        <end position="562"/>
    </location>
</feature>
<evidence type="ECO:0000256" key="2">
    <source>
        <dbReference type="ARBA" id="ARBA00004127"/>
    </source>
</evidence>
<name>A0A6A6MM54_HEVBR</name>
<dbReference type="PANTHER" id="PTHR33389">
    <property type="entry name" value="FAMILY PROTEIN, PUTATIVE (DUF2921)-RELATED"/>
    <property type="match status" value="1"/>
</dbReference>
<feature type="transmembrane region" description="Helical" evidence="10">
    <location>
        <begin position="575"/>
        <end position="599"/>
    </location>
</feature>
<comment type="catalytic activity">
    <reaction evidence="1">
        <text>S-ubiquitinyl-[E2 ubiquitin-conjugating enzyme]-L-cysteine + [acceptor protein]-L-lysine = [E2 ubiquitin-conjugating enzyme]-L-cysteine + N(6)-ubiquitinyl-[acceptor protein]-L-lysine.</text>
        <dbReference type="EC" id="2.3.2.27"/>
    </reaction>
</comment>
<keyword evidence="9 10" id="KW-0472">Membrane</keyword>
<comment type="pathway">
    <text evidence="3">Protein modification; protein ubiquitination.</text>
</comment>
<organism evidence="13 14">
    <name type="scientific">Hevea brasiliensis</name>
    <name type="common">Para rubber tree</name>
    <name type="synonym">Siphonia brasiliensis</name>
    <dbReference type="NCBI Taxonomy" id="3981"/>
    <lineage>
        <taxon>Eukaryota</taxon>
        <taxon>Viridiplantae</taxon>
        <taxon>Streptophyta</taxon>
        <taxon>Embryophyta</taxon>
        <taxon>Tracheophyta</taxon>
        <taxon>Spermatophyta</taxon>
        <taxon>Magnoliopsida</taxon>
        <taxon>eudicotyledons</taxon>
        <taxon>Gunneridae</taxon>
        <taxon>Pentapetalae</taxon>
        <taxon>rosids</taxon>
        <taxon>fabids</taxon>
        <taxon>Malpighiales</taxon>
        <taxon>Euphorbiaceae</taxon>
        <taxon>Crotonoideae</taxon>
        <taxon>Micrandreae</taxon>
        <taxon>Hevea</taxon>
    </lineage>
</organism>
<dbReference type="EMBL" id="JAAGAX010000005">
    <property type="protein sequence ID" value="KAF2314334.1"/>
    <property type="molecule type" value="Genomic_DNA"/>
</dbReference>
<keyword evidence="7" id="KW-0833">Ubl conjugation pathway</keyword>
<gene>
    <name evidence="13" type="ORF">GH714_025446</name>
</gene>
<evidence type="ECO:0000256" key="4">
    <source>
        <dbReference type="ARBA" id="ARBA00012483"/>
    </source>
</evidence>
<protein>
    <recommendedName>
        <fullName evidence="4">RING-type E3 ubiquitin transferase</fullName>
        <ecNumber evidence="4">2.3.2.27</ecNumber>
    </recommendedName>
</protein>
<reference evidence="13 14" key="1">
    <citation type="journal article" date="2020" name="Mol. Plant">
        <title>The Chromosome-Based Rubber Tree Genome Provides New Insights into Spurge Genome Evolution and Rubber Biosynthesis.</title>
        <authorList>
            <person name="Liu J."/>
            <person name="Shi C."/>
            <person name="Shi C.C."/>
            <person name="Li W."/>
            <person name="Zhang Q.J."/>
            <person name="Zhang Y."/>
            <person name="Li K."/>
            <person name="Lu H.F."/>
            <person name="Shi C."/>
            <person name="Zhu S.T."/>
            <person name="Xiao Z.Y."/>
            <person name="Nan H."/>
            <person name="Yue Y."/>
            <person name="Zhu X.G."/>
            <person name="Wu Y."/>
            <person name="Hong X.N."/>
            <person name="Fan G.Y."/>
            <person name="Tong Y."/>
            <person name="Zhang D."/>
            <person name="Mao C.L."/>
            <person name="Liu Y.L."/>
            <person name="Hao S.J."/>
            <person name="Liu W.Q."/>
            <person name="Lv M.Q."/>
            <person name="Zhang H.B."/>
            <person name="Liu Y."/>
            <person name="Hu-Tang G.R."/>
            <person name="Wang J.P."/>
            <person name="Wang J.H."/>
            <person name="Sun Y.H."/>
            <person name="Ni S.B."/>
            <person name="Chen W.B."/>
            <person name="Zhang X.C."/>
            <person name="Jiao Y.N."/>
            <person name="Eichler E.E."/>
            <person name="Li G.H."/>
            <person name="Liu X."/>
            <person name="Gao L.Z."/>
        </authorList>
    </citation>
    <scope>NUCLEOTIDE SEQUENCE [LARGE SCALE GENOMIC DNA]</scope>
    <source>
        <strain evidence="14">cv. GT1</strain>
        <tissue evidence="13">Leaf</tissue>
    </source>
</reference>
<comment type="subcellular location">
    <subcellularLocation>
        <location evidence="2">Endomembrane system</location>
        <topology evidence="2">Multi-pass membrane protein</topology>
    </subcellularLocation>
</comment>
<dbReference type="Pfam" id="PF11145">
    <property type="entry name" value="DUF2921"/>
    <property type="match status" value="1"/>
</dbReference>
<keyword evidence="8 10" id="KW-1133">Transmembrane helix</keyword>
<feature type="transmembrane region" description="Helical" evidence="10">
    <location>
        <begin position="661"/>
        <end position="679"/>
    </location>
</feature>
<dbReference type="GO" id="GO:0012505">
    <property type="term" value="C:endomembrane system"/>
    <property type="evidence" value="ECO:0007669"/>
    <property type="project" value="UniProtKB-SubCell"/>
</dbReference>
<feature type="transmembrane region" description="Helical" evidence="10">
    <location>
        <begin position="611"/>
        <end position="629"/>
    </location>
</feature>
<sequence>MHTNPSFPLGRVHAGYGGGSYIFDQTSSSFSKSFVFRTRNAYYTETEGVLKIEADFLFPLPYTYSYDGKFTSGKAQHSHFSSVRPGMGRELVRLLLEGFWSESSGKLCMVGSRRMKNGNDVDFNAVLKLENVKNSGSVTSLISGTLECLSSGDGSYCFDSISVLMLPQKNYEYTLVSKEFGGGHLDGGNVVKNLPFSSMPESSFCNEGWWPPNGFNLRYAPACQSAKNCDPFGGSAEDLPHVMFLSGFGCSDKESRLRVLVEFYTSRSSGFYQPFYPNRTLVGEGYWDENKLSVIACRFLDVVESLAGARVADCSTRLSLSFSTILSVQETTNVVGEIWTNRTVNDPGYFDRIMFRSSESRIVGVPGMKYEYTATDRVRKSCRKTKPVRNNRDRYPNGNSIHMRFDMSVGSSEGKIARGYAIPFSIGDQFYEKNLDEASLSSLRPANSAVNAKFSSPVNMSYKIGFKIPPGVNLSEGISLFTRSSIFNEVEIFAEGIYNERSGGLCMAGCRIVDYNETDSLDCGILLKFQFPPLGEEKNEGNIKGSIESLREKTDPLYFKPLETFSSDYAIEAQWFIWRMDMEIAMALISCTLAIVFVGLQHLHTKRHPKVLPLISLVMFSILTLGYLMPPLVHLGSLFLQNVDQQRHFLGKGGSLEASEVVVDLVKMVVFFFQFRLLQRTWIARFSDERHKGLWLVEKTTFLMSVPLYAAGTLIDLLVNWNEWLDLKSYAGVILDGFLLPQILLNIFRNSKENALSGSFYIGNTFLQLLPHVYNLCEAYTYILQFSLWEVIIVLGGLLFAAVIFLQQRHGANFIPSQRSRAGSVSC</sequence>
<evidence type="ECO:0000256" key="8">
    <source>
        <dbReference type="ARBA" id="ARBA00022989"/>
    </source>
</evidence>
<evidence type="ECO:0000256" key="3">
    <source>
        <dbReference type="ARBA" id="ARBA00004906"/>
    </source>
</evidence>
<evidence type="ECO:0000259" key="12">
    <source>
        <dbReference type="Pfam" id="PF25333"/>
    </source>
</evidence>
<evidence type="ECO:0000256" key="10">
    <source>
        <dbReference type="SAM" id="Phobius"/>
    </source>
</evidence>
<feature type="transmembrane region" description="Helical" evidence="10">
    <location>
        <begin position="727"/>
        <end position="748"/>
    </location>
</feature>
<proteinExistence type="predicted"/>
<accession>A0A6A6MM54</accession>
<evidence type="ECO:0000256" key="9">
    <source>
        <dbReference type="ARBA" id="ARBA00023136"/>
    </source>
</evidence>
<evidence type="ECO:0000256" key="1">
    <source>
        <dbReference type="ARBA" id="ARBA00000900"/>
    </source>
</evidence>
<keyword evidence="6 10" id="KW-0812">Transmembrane</keyword>
<evidence type="ECO:0000256" key="7">
    <source>
        <dbReference type="ARBA" id="ARBA00022786"/>
    </source>
</evidence>
<evidence type="ECO:0000313" key="13">
    <source>
        <dbReference type="EMBL" id="KAF2314334.1"/>
    </source>
</evidence>
<feature type="domain" description="DUF2921" evidence="12">
    <location>
        <begin position="23"/>
        <end position="162"/>
    </location>
</feature>
<keyword evidence="5" id="KW-0808">Transferase</keyword>